<dbReference type="PANTHER" id="PTHR45875:SF1">
    <property type="entry name" value="METHYLTRANSFERASE N6AMT1"/>
    <property type="match status" value="1"/>
</dbReference>
<gene>
    <name evidence="8" type="ORF">JYU34_014141</name>
</gene>
<evidence type="ECO:0000256" key="1">
    <source>
        <dbReference type="ARBA" id="ARBA00006149"/>
    </source>
</evidence>
<dbReference type="SUPFAM" id="SSF53335">
    <property type="entry name" value="S-adenosyl-L-methionine-dependent methyltransferases"/>
    <property type="match status" value="1"/>
</dbReference>
<keyword evidence="4" id="KW-0949">S-adenosyl-L-methionine</keyword>
<evidence type="ECO:0000256" key="4">
    <source>
        <dbReference type="ARBA" id="ARBA00022691"/>
    </source>
</evidence>
<keyword evidence="9" id="KW-1185">Reference proteome</keyword>
<dbReference type="InterPro" id="IPR004557">
    <property type="entry name" value="PrmC-related"/>
</dbReference>
<evidence type="ECO:0000259" key="7">
    <source>
        <dbReference type="Pfam" id="PF05175"/>
    </source>
</evidence>
<dbReference type="EMBL" id="JAHIBW010000019">
    <property type="protein sequence ID" value="KAG7301241.1"/>
    <property type="molecule type" value="Genomic_DNA"/>
</dbReference>
<dbReference type="InterPro" id="IPR028119">
    <property type="entry name" value="Snapin/Pallidin/Snn1"/>
</dbReference>
<dbReference type="InterPro" id="IPR029063">
    <property type="entry name" value="SAM-dependent_MTases_sf"/>
</dbReference>
<keyword evidence="5" id="KW-0175">Coiled coil</keyword>
<evidence type="ECO:0000256" key="6">
    <source>
        <dbReference type="SAM" id="MobiDB-lite"/>
    </source>
</evidence>
<dbReference type="PROSITE" id="PS00092">
    <property type="entry name" value="N6_MTASE"/>
    <property type="match status" value="1"/>
</dbReference>
<keyword evidence="2" id="KW-0489">Methyltransferase</keyword>
<keyword evidence="3" id="KW-0808">Transferase</keyword>
<feature type="compositionally biased region" description="Polar residues" evidence="6">
    <location>
        <begin position="1"/>
        <end position="20"/>
    </location>
</feature>
<dbReference type="InterPro" id="IPR052190">
    <property type="entry name" value="Euk-Arch_PrmC-MTase"/>
</dbReference>
<protein>
    <recommendedName>
        <fullName evidence="7">Methyltransferase small domain-containing protein</fullName>
    </recommendedName>
</protein>
<evidence type="ECO:0000313" key="8">
    <source>
        <dbReference type="EMBL" id="KAG7301241.1"/>
    </source>
</evidence>
<evidence type="ECO:0000256" key="5">
    <source>
        <dbReference type="SAM" id="Coils"/>
    </source>
</evidence>
<dbReference type="CDD" id="cd02440">
    <property type="entry name" value="AdoMet_MTases"/>
    <property type="match status" value="1"/>
</dbReference>
<reference evidence="8 9" key="1">
    <citation type="submission" date="2021-06" db="EMBL/GenBank/DDBJ databases">
        <title>A haploid diamondback moth (Plutella xylostella L.) genome assembly resolves 31 chromosomes and identifies a diamide resistance mutation.</title>
        <authorList>
            <person name="Ward C.M."/>
            <person name="Perry K.D."/>
            <person name="Baker G."/>
            <person name="Powis K."/>
            <person name="Heckel D.G."/>
            <person name="Baxter S.W."/>
        </authorList>
    </citation>
    <scope>NUCLEOTIDE SEQUENCE [LARGE SCALE GENOMIC DNA]</scope>
    <source>
        <strain evidence="8 9">LV</strain>
        <tissue evidence="8">Single pupa</tissue>
    </source>
</reference>
<proteinExistence type="inferred from homology"/>
<feature type="domain" description="Methyltransferase small" evidence="7">
    <location>
        <begin position="151"/>
        <end position="246"/>
    </location>
</feature>
<dbReference type="Proteomes" id="UP000823941">
    <property type="component" value="Chromosome 19"/>
</dbReference>
<sequence length="330" mass="36728">MDDTASTTTSVEDNTGNLLDNPTRDTLAEGLLGLLKPTVDQLDERVRATRISQLELKQQIESLNEELQKVKEALNNHPDLDPYVKKLIACKHKVTVVLNVLQASQNQNRAQAGLCLIRAASTDTMETPYQNHIDSKDFDHVYEPAEDSFLLIDALEKDLEFLSSKKPIFCLEVGSGSGVVITGLGMAFPQTICFSTDINLKACVMSKSTASHNRVALECVNMDLTSCFLDNKFDIIIFNPPYVVTESSECGGTDITASWAGGVKGRQVTDRLLNMIPKQLAEGGVFYLLLIKENIPEEVADIMMKHGFQSETVIKRQVRNEHQLVMKFYR</sequence>
<dbReference type="InterPro" id="IPR002052">
    <property type="entry name" value="DNA_methylase_N6_adenine_CS"/>
</dbReference>
<comment type="caution">
    <text evidence="8">The sequence shown here is derived from an EMBL/GenBank/DDBJ whole genome shotgun (WGS) entry which is preliminary data.</text>
</comment>
<accession>A0ABQ7Q7M4</accession>
<comment type="similarity">
    <text evidence="1">Belongs to the eukaryotic/archaeal PrmC-related family.</text>
</comment>
<dbReference type="Gene3D" id="3.40.50.150">
    <property type="entry name" value="Vaccinia Virus protein VP39"/>
    <property type="match status" value="1"/>
</dbReference>
<feature type="region of interest" description="Disordered" evidence="6">
    <location>
        <begin position="1"/>
        <end position="22"/>
    </location>
</feature>
<dbReference type="PANTHER" id="PTHR45875">
    <property type="entry name" value="METHYLTRANSFERASE N6AMT1"/>
    <property type="match status" value="1"/>
</dbReference>
<dbReference type="InterPro" id="IPR007848">
    <property type="entry name" value="Small_mtfrase_dom"/>
</dbReference>
<dbReference type="NCBIfam" id="TIGR00537">
    <property type="entry name" value="hemK_rel_arch"/>
    <property type="match status" value="1"/>
</dbReference>
<feature type="coiled-coil region" evidence="5">
    <location>
        <begin position="46"/>
        <end position="77"/>
    </location>
</feature>
<organism evidence="8 9">
    <name type="scientific">Plutella xylostella</name>
    <name type="common">Diamondback moth</name>
    <name type="synonym">Plutella maculipennis</name>
    <dbReference type="NCBI Taxonomy" id="51655"/>
    <lineage>
        <taxon>Eukaryota</taxon>
        <taxon>Metazoa</taxon>
        <taxon>Ecdysozoa</taxon>
        <taxon>Arthropoda</taxon>
        <taxon>Hexapoda</taxon>
        <taxon>Insecta</taxon>
        <taxon>Pterygota</taxon>
        <taxon>Neoptera</taxon>
        <taxon>Endopterygota</taxon>
        <taxon>Lepidoptera</taxon>
        <taxon>Glossata</taxon>
        <taxon>Ditrysia</taxon>
        <taxon>Yponomeutoidea</taxon>
        <taxon>Plutellidae</taxon>
        <taxon>Plutella</taxon>
    </lineage>
</organism>
<evidence type="ECO:0000313" key="9">
    <source>
        <dbReference type="Proteomes" id="UP000823941"/>
    </source>
</evidence>
<dbReference type="Pfam" id="PF05175">
    <property type="entry name" value="MTS"/>
    <property type="match status" value="1"/>
</dbReference>
<evidence type="ECO:0000256" key="2">
    <source>
        <dbReference type="ARBA" id="ARBA00022603"/>
    </source>
</evidence>
<evidence type="ECO:0000256" key="3">
    <source>
        <dbReference type="ARBA" id="ARBA00022679"/>
    </source>
</evidence>
<dbReference type="Pfam" id="PF14712">
    <property type="entry name" value="Snapin_Pallidin"/>
    <property type="match status" value="1"/>
</dbReference>
<name>A0ABQ7Q7M4_PLUXY</name>